<organism evidence="7 8">
    <name type="scientific">Biomphalaria glabrata</name>
    <name type="common">Bloodfluke planorb</name>
    <name type="synonym">Freshwater snail</name>
    <dbReference type="NCBI Taxonomy" id="6526"/>
    <lineage>
        <taxon>Eukaryota</taxon>
        <taxon>Metazoa</taxon>
        <taxon>Spiralia</taxon>
        <taxon>Lophotrochozoa</taxon>
        <taxon>Mollusca</taxon>
        <taxon>Gastropoda</taxon>
        <taxon>Heterobranchia</taxon>
        <taxon>Euthyneura</taxon>
        <taxon>Panpulmonata</taxon>
        <taxon>Hygrophila</taxon>
        <taxon>Lymnaeoidea</taxon>
        <taxon>Planorbidae</taxon>
        <taxon>Biomphalaria</taxon>
    </lineage>
</organism>
<feature type="domain" description="AIG1-type G" evidence="6">
    <location>
        <begin position="1"/>
        <end position="211"/>
    </location>
</feature>
<sequence>MKSITIILVGKTGNGKSSTGNTILCRSAFNSMASTSAVTKEIQLNYSEYLDTVLKVVDTPGIQDSDSIQSFNGTIKRAKSLCPEGLNAIVFVMKFNGHVTKEDLDAVDVLKSIFGEEFIKKHCILLMTHGDNFDLEEIENFKDWCDLQENKYLKILLEWCEERILLIDNKTKDKNKINNQLNSLIDLVSTMKEEHASESKIPLDRSRSKKNRKNAASKDPFLKEETLRESSLLVQQLGQISLSDPKGQKKRLEMLKKRSDSLLKHIRDQDRCSGTLRDYMGHAFNIRNSVEDQLLSTLDAVEICKESKAMKSSEEKNGIVDKASDDIPVSVSLMELRLKEDASRVEDENINVLHRWVTDILHSATANAS</sequence>
<dbReference type="InterPro" id="IPR027417">
    <property type="entry name" value="P-loop_NTPase"/>
</dbReference>
<evidence type="ECO:0000256" key="5">
    <source>
        <dbReference type="SAM" id="MobiDB-lite"/>
    </source>
</evidence>
<proteinExistence type="inferred from homology"/>
<dbReference type="PANTHER" id="PTHR10903:SF184">
    <property type="entry name" value="GTP-BINDING PROTEIN A"/>
    <property type="match status" value="1"/>
</dbReference>
<keyword evidence="4" id="KW-0175">Coiled coil</keyword>
<feature type="coiled-coil region" evidence="4">
    <location>
        <begin position="167"/>
        <end position="194"/>
    </location>
</feature>
<evidence type="ECO:0000256" key="2">
    <source>
        <dbReference type="ARBA" id="ARBA00022741"/>
    </source>
</evidence>
<name>A0A2C9M4V0_BIOGL</name>
<dbReference type="InterPro" id="IPR045058">
    <property type="entry name" value="GIMA/IAN/Toc"/>
</dbReference>
<feature type="region of interest" description="Disordered" evidence="5">
    <location>
        <begin position="198"/>
        <end position="220"/>
    </location>
</feature>
<dbReference type="FunFam" id="3.40.50.300:FF:000840">
    <property type="entry name" value="Immune-associated nucleotide-binding protein 9"/>
    <property type="match status" value="1"/>
</dbReference>
<dbReference type="Gene3D" id="3.40.50.300">
    <property type="entry name" value="P-loop containing nucleotide triphosphate hydrolases"/>
    <property type="match status" value="1"/>
</dbReference>
<keyword evidence="3" id="KW-0342">GTP-binding</keyword>
<accession>A0A2C9M4V0</accession>
<evidence type="ECO:0000313" key="8">
    <source>
        <dbReference type="Proteomes" id="UP000076420"/>
    </source>
</evidence>
<dbReference type="AlphaFoldDB" id="A0A2C9M4V0"/>
<dbReference type="PROSITE" id="PS51720">
    <property type="entry name" value="G_AIG1"/>
    <property type="match status" value="1"/>
</dbReference>
<evidence type="ECO:0000256" key="4">
    <source>
        <dbReference type="SAM" id="Coils"/>
    </source>
</evidence>
<dbReference type="KEGG" id="bgt:106070416"/>
<keyword evidence="2" id="KW-0547">Nucleotide-binding</keyword>
<dbReference type="Pfam" id="PF04548">
    <property type="entry name" value="AIG1"/>
    <property type="match status" value="1"/>
</dbReference>
<reference evidence="7" key="1">
    <citation type="submission" date="2020-05" db="UniProtKB">
        <authorList>
            <consortium name="EnsemblMetazoa"/>
        </authorList>
    </citation>
    <scope>IDENTIFICATION</scope>
    <source>
        <strain evidence="7">BB02</strain>
    </source>
</reference>
<evidence type="ECO:0000313" key="7">
    <source>
        <dbReference type="EnsemblMetazoa" id="BGLB038543-PA"/>
    </source>
</evidence>
<evidence type="ECO:0000256" key="3">
    <source>
        <dbReference type="ARBA" id="ARBA00023134"/>
    </source>
</evidence>
<comment type="similarity">
    <text evidence="1">Belongs to the TRAFAC class TrmE-Era-EngA-EngB-Septin-like GTPase superfamily. AIG1/Toc34/Toc159-like paraseptin GTPase family. IAN subfamily.</text>
</comment>
<evidence type="ECO:0000259" key="6">
    <source>
        <dbReference type="PROSITE" id="PS51720"/>
    </source>
</evidence>
<dbReference type="Proteomes" id="UP000076420">
    <property type="component" value="Unassembled WGS sequence"/>
</dbReference>
<dbReference type="STRING" id="6526.A0A2C9M4V0"/>
<dbReference type="OrthoDB" id="6096065at2759"/>
<evidence type="ECO:0000256" key="1">
    <source>
        <dbReference type="ARBA" id="ARBA00008535"/>
    </source>
</evidence>
<gene>
    <name evidence="7" type="primary">106070416</name>
</gene>
<dbReference type="InterPro" id="IPR006703">
    <property type="entry name" value="G_AIG1"/>
</dbReference>
<protein>
    <recommendedName>
        <fullName evidence="6">AIG1-type G domain-containing protein</fullName>
    </recommendedName>
</protein>
<dbReference type="VEuPathDB" id="VectorBase:BGLB038543"/>
<dbReference type="SUPFAM" id="SSF52540">
    <property type="entry name" value="P-loop containing nucleoside triphosphate hydrolases"/>
    <property type="match status" value="1"/>
</dbReference>
<dbReference type="VEuPathDB" id="VectorBase:BGLAX_051377"/>
<dbReference type="PANTHER" id="PTHR10903">
    <property type="entry name" value="GTPASE, IMAP FAMILY MEMBER-RELATED"/>
    <property type="match status" value="1"/>
</dbReference>
<dbReference type="GO" id="GO:0005525">
    <property type="term" value="F:GTP binding"/>
    <property type="evidence" value="ECO:0007669"/>
    <property type="project" value="UniProtKB-KW"/>
</dbReference>
<dbReference type="EnsemblMetazoa" id="BGLB038543-RA">
    <property type="protein sequence ID" value="BGLB038543-PA"/>
    <property type="gene ID" value="BGLB038543"/>
</dbReference>